<protein>
    <submittedName>
        <fullName evidence="1">Uncharacterized protein</fullName>
    </submittedName>
</protein>
<reference evidence="1 2" key="1">
    <citation type="submission" date="2016-11" db="EMBL/GenBank/DDBJ databases">
        <authorList>
            <person name="Jaros S."/>
            <person name="Januszkiewicz K."/>
            <person name="Wedrychowicz H."/>
        </authorList>
    </citation>
    <scope>NUCLEOTIDE SEQUENCE [LARGE SCALE GENOMIC DNA]</scope>
    <source>
        <strain evidence="1 2">KHT3</strain>
    </source>
</reference>
<dbReference type="EMBL" id="FRBD01000012">
    <property type="protein sequence ID" value="SHK79640.1"/>
    <property type="molecule type" value="Genomic_DNA"/>
</dbReference>
<evidence type="ECO:0000313" key="2">
    <source>
        <dbReference type="Proteomes" id="UP000184130"/>
    </source>
</evidence>
<dbReference type="AlphaFoldDB" id="A0A1M6VDU4"/>
<accession>A0A1M6VDU4</accession>
<sequence>MATTISTNSKNYFDKIKKYLNNKKLCLTSSFNNGVYTLIIFNLDEVTTHYLIQKMTRHFHLTSQLEPLALAA</sequence>
<evidence type="ECO:0000313" key="1">
    <source>
        <dbReference type="EMBL" id="SHK79640.1"/>
    </source>
</evidence>
<gene>
    <name evidence="1" type="ORF">SAMN05216463_11270</name>
</gene>
<organism evidence="1 2">
    <name type="scientific">Xylanibacter ruminicola</name>
    <name type="common">Prevotella ruminicola</name>
    <dbReference type="NCBI Taxonomy" id="839"/>
    <lineage>
        <taxon>Bacteria</taxon>
        <taxon>Pseudomonadati</taxon>
        <taxon>Bacteroidota</taxon>
        <taxon>Bacteroidia</taxon>
        <taxon>Bacteroidales</taxon>
        <taxon>Prevotellaceae</taxon>
        <taxon>Xylanibacter</taxon>
    </lineage>
</organism>
<proteinExistence type="predicted"/>
<name>A0A1M6VDU4_XYLRU</name>
<dbReference type="Proteomes" id="UP000184130">
    <property type="component" value="Unassembled WGS sequence"/>
</dbReference>